<evidence type="ECO:0000256" key="2">
    <source>
        <dbReference type="ARBA" id="ARBA00022679"/>
    </source>
</evidence>
<accession>A0A364L510</accession>
<dbReference type="GO" id="GO:0016740">
    <property type="term" value="F:transferase activity"/>
    <property type="evidence" value="ECO:0007669"/>
    <property type="project" value="UniProtKB-KW"/>
</dbReference>
<organism evidence="3 4">
    <name type="scientific">Talaromyces amestolkiae</name>
    <dbReference type="NCBI Taxonomy" id="1196081"/>
    <lineage>
        <taxon>Eukaryota</taxon>
        <taxon>Fungi</taxon>
        <taxon>Dikarya</taxon>
        <taxon>Ascomycota</taxon>
        <taxon>Pezizomycotina</taxon>
        <taxon>Eurotiomycetes</taxon>
        <taxon>Eurotiomycetidae</taxon>
        <taxon>Eurotiales</taxon>
        <taxon>Trichocomaceae</taxon>
        <taxon>Talaromyces</taxon>
        <taxon>Talaromyces sect. Talaromyces</taxon>
    </lineage>
</organism>
<comment type="similarity">
    <text evidence="1">Belongs to the plant acyltransferase family.</text>
</comment>
<dbReference type="Proteomes" id="UP000249363">
    <property type="component" value="Unassembled WGS sequence"/>
</dbReference>
<dbReference type="OrthoDB" id="1862401at2759"/>
<dbReference type="STRING" id="1196081.A0A364L510"/>
<evidence type="ECO:0008006" key="5">
    <source>
        <dbReference type="Google" id="ProtNLM"/>
    </source>
</evidence>
<dbReference type="Gene3D" id="3.30.559.10">
    <property type="entry name" value="Chloramphenicol acetyltransferase-like domain"/>
    <property type="match status" value="2"/>
</dbReference>
<name>A0A364L510_TALAM</name>
<dbReference type="GeneID" id="63796110"/>
<dbReference type="InterPro" id="IPR023213">
    <property type="entry name" value="CAT-like_dom_sf"/>
</dbReference>
<evidence type="ECO:0000313" key="3">
    <source>
        <dbReference type="EMBL" id="RAO70882.1"/>
    </source>
</evidence>
<dbReference type="RefSeq" id="XP_040735398.1">
    <property type="nucleotide sequence ID" value="XM_040879530.1"/>
</dbReference>
<proteinExistence type="inferred from homology"/>
<keyword evidence="4" id="KW-1185">Reference proteome</keyword>
<gene>
    <name evidence="3" type="ORF">BHQ10_006894</name>
</gene>
<evidence type="ECO:0000256" key="1">
    <source>
        <dbReference type="ARBA" id="ARBA00009861"/>
    </source>
</evidence>
<reference evidence="3 4" key="1">
    <citation type="journal article" date="2017" name="Biotechnol. Biofuels">
        <title>Differential beta-glucosidase expression as a function of carbon source availability in Talaromyces amestolkiae: a genomic and proteomic approach.</title>
        <authorList>
            <person name="de Eugenio L.I."/>
            <person name="Mendez-Liter J.A."/>
            <person name="Nieto-Dominguez M."/>
            <person name="Alonso L."/>
            <person name="Gil-Munoz J."/>
            <person name="Barriuso J."/>
            <person name="Prieto A."/>
            <person name="Martinez M.J."/>
        </authorList>
    </citation>
    <scope>NUCLEOTIDE SEQUENCE [LARGE SCALE GENOMIC DNA]</scope>
    <source>
        <strain evidence="3 4">CIB</strain>
    </source>
</reference>
<keyword evidence="2" id="KW-0808">Transferase</keyword>
<dbReference type="PANTHER" id="PTHR31623:SF17">
    <property type="entry name" value="F21J9.9"/>
    <property type="match status" value="1"/>
</dbReference>
<dbReference type="AlphaFoldDB" id="A0A364L510"/>
<protein>
    <recommendedName>
        <fullName evidence="5">Transferase family protein</fullName>
    </recommendedName>
</protein>
<dbReference type="EMBL" id="MIKG01000013">
    <property type="protein sequence ID" value="RAO70882.1"/>
    <property type="molecule type" value="Genomic_DNA"/>
</dbReference>
<comment type="caution">
    <text evidence="3">The sequence shown here is derived from an EMBL/GenBank/DDBJ whole genome shotgun (WGS) entry which is preliminary data.</text>
</comment>
<evidence type="ECO:0000313" key="4">
    <source>
        <dbReference type="Proteomes" id="UP000249363"/>
    </source>
</evidence>
<dbReference type="PANTHER" id="PTHR31623">
    <property type="entry name" value="F21J9.9"/>
    <property type="match status" value="1"/>
</dbReference>
<sequence length="483" mass="54289">MESKTYLIRPDTPFEGKYPLSSCDLQVPPVFTSKLLIYSTDDEQLSPYSQEAQSLISRLQDSLKSFLRQPEPGILAYPQLLGQVVRPGDGGEPHIAVKESSAIHFNVAHRPDIKFDSLHRNGRFAVEAINLADFKVEVDLTKSPDSSRNCVIHLTFIDGGFVLLVQVAHQITDASGFAGLIRHWLQRARDGLSADLQSGENPEAIHDKSRLCQDNIEGVTDGLQRLEVAFKNASAGMKPLASMKSTTRVAKNFWVSAQKLEDLRSSLQGELSKRPTAFQSIAVLLWRCIVRTRLTPETDLAATESKGFFVTNMRQRLNPPLPNDFFGNSATWVFTGLPVSALLNDEKRTVPINEIQKIFQQDTNELNLLLTNQFISRQMKSGVYPPMNLMGYDVLFNSWEHFYPDMKDLDVGLGAFCAMRRMTESITPSLVLILPSYGRRGHDSDDKFKYGYPGGIEVQVHLFSDQMDLLQKDPEWLQYATTD</sequence>
<dbReference type="Pfam" id="PF02458">
    <property type="entry name" value="Transferase"/>
    <property type="match status" value="1"/>
</dbReference>